<evidence type="ECO:0000259" key="2">
    <source>
        <dbReference type="Pfam" id="PF01757"/>
    </source>
</evidence>
<proteinExistence type="predicted"/>
<feature type="transmembrane region" description="Helical" evidence="1">
    <location>
        <begin position="109"/>
        <end position="130"/>
    </location>
</feature>
<dbReference type="AlphaFoldDB" id="A0AAV8WG99"/>
<dbReference type="EMBL" id="JANEYG010000001">
    <property type="protein sequence ID" value="KAJ8925659.1"/>
    <property type="molecule type" value="Genomic_DNA"/>
</dbReference>
<dbReference type="Proteomes" id="UP001159042">
    <property type="component" value="Unassembled WGS sequence"/>
</dbReference>
<accession>A0AAV8WG99</accession>
<protein>
    <recommendedName>
        <fullName evidence="2">Acyltransferase 3 domain-containing protein</fullName>
    </recommendedName>
</protein>
<evidence type="ECO:0000313" key="4">
    <source>
        <dbReference type="Proteomes" id="UP001159042"/>
    </source>
</evidence>
<dbReference type="InterPro" id="IPR002656">
    <property type="entry name" value="Acyl_transf_3_dom"/>
</dbReference>
<gene>
    <name evidence="3" type="ORF">NQ315_009504</name>
</gene>
<feature type="transmembrane region" description="Helical" evidence="1">
    <location>
        <begin position="412"/>
        <end position="434"/>
    </location>
</feature>
<comment type="caution">
    <text evidence="3">The sequence shown here is derived from an EMBL/GenBank/DDBJ whole genome shotgun (WGS) entry which is preliminary data.</text>
</comment>
<feature type="transmembrane region" description="Helical" evidence="1">
    <location>
        <begin position="273"/>
        <end position="292"/>
    </location>
</feature>
<dbReference type="PANTHER" id="PTHR11161">
    <property type="entry name" value="O-ACYLTRANSFERASE"/>
    <property type="match status" value="1"/>
</dbReference>
<feature type="transmembrane region" description="Helical" evidence="1">
    <location>
        <begin position="338"/>
        <end position="358"/>
    </location>
</feature>
<feature type="domain" description="Acyltransferase 3" evidence="2">
    <location>
        <begin position="183"/>
        <end position="541"/>
    </location>
</feature>
<feature type="transmembrane region" description="Helical" evidence="1">
    <location>
        <begin position="230"/>
        <end position="252"/>
    </location>
</feature>
<feature type="transmembrane region" description="Helical" evidence="1">
    <location>
        <begin position="486"/>
        <end position="502"/>
    </location>
</feature>
<keyword evidence="1" id="KW-0472">Membrane</keyword>
<feature type="transmembrane region" description="Helical" evidence="1">
    <location>
        <begin position="446"/>
        <end position="466"/>
    </location>
</feature>
<dbReference type="Pfam" id="PF01757">
    <property type="entry name" value="Acyl_transf_3"/>
    <property type="match status" value="1"/>
</dbReference>
<feature type="transmembrane region" description="Helical" evidence="1">
    <location>
        <begin position="370"/>
        <end position="392"/>
    </location>
</feature>
<dbReference type="InterPro" id="IPR052728">
    <property type="entry name" value="O2_lipid_transport_reg"/>
</dbReference>
<dbReference type="GO" id="GO:0016747">
    <property type="term" value="F:acyltransferase activity, transferring groups other than amino-acyl groups"/>
    <property type="evidence" value="ECO:0007669"/>
    <property type="project" value="InterPro"/>
</dbReference>
<feature type="transmembrane region" description="Helical" evidence="1">
    <location>
        <begin position="190"/>
        <end position="210"/>
    </location>
</feature>
<evidence type="ECO:0000313" key="3">
    <source>
        <dbReference type="EMBL" id="KAJ8925659.1"/>
    </source>
</evidence>
<organism evidence="3 4">
    <name type="scientific">Exocentrus adspersus</name>
    <dbReference type="NCBI Taxonomy" id="1586481"/>
    <lineage>
        <taxon>Eukaryota</taxon>
        <taxon>Metazoa</taxon>
        <taxon>Ecdysozoa</taxon>
        <taxon>Arthropoda</taxon>
        <taxon>Hexapoda</taxon>
        <taxon>Insecta</taxon>
        <taxon>Pterygota</taxon>
        <taxon>Neoptera</taxon>
        <taxon>Endopterygota</taxon>
        <taxon>Coleoptera</taxon>
        <taxon>Polyphaga</taxon>
        <taxon>Cucujiformia</taxon>
        <taxon>Chrysomeloidea</taxon>
        <taxon>Cerambycidae</taxon>
        <taxon>Lamiinae</taxon>
        <taxon>Acanthocinini</taxon>
        <taxon>Exocentrus</taxon>
    </lineage>
</organism>
<sequence>MRTKYNVLPPVYELEDYITCIDKNYLYCKSTARLLRNNGSTNNTVWELIKESMIDENSYDRSLIHRAICVPKKESSDTFIKTSIDERLKGYGLHSNVDETTCMAKGLEISFYDVVFLVFFIVYITFISYATYYDMYQRNMVGSNNNNRVNASSENRIIKSFSLLSNWKKLTKVNAGEDFQKLKSIQGIRFLCMVLIIGLHTSVSYAVVYISNPEGVAEFAGHPVMQYVSVASLFFVQPFFLISSWIVTFQIYDFYNKHGKFTVKDAFIIVVNRYFRLVACLVLLIILTRSNWIKIFDGPMLFENSYTTQKACKQNWLQTLTFANNFLYFKDICIPTSWYMSVDFQLYVAAVVTVYLILRFNLNESKVLSFMFLFSCGFYGIYLYLTGMEVFYRTNANLIRGHSILHSYSLKVYYYATYPNWGTSLMGVSLGLFYIKNKHRTVPNNWVVTSVWLLLFFGLPSAAIFIAKSRLRGIPAAVLGPLIKPLFSLGVGIGILGMSYNIGGIVKRVFENRFSVLMSNFSFSVYVFQFLVVFSKGAGAYSLMEYSMRNMVLSFIFFDLPMSITVGIICTLIFEQPAINLQKIFVPQLPSKQPHARKD</sequence>
<name>A0AAV8WG99_9CUCU</name>
<dbReference type="PANTHER" id="PTHR11161:SF72">
    <property type="entry name" value="FI21449P1"/>
    <property type="match status" value="1"/>
</dbReference>
<feature type="transmembrane region" description="Helical" evidence="1">
    <location>
        <begin position="514"/>
        <end position="532"/>
    </location>
</feature>
<evidence type="ECO:0000256" key="1">
    <source>
        <dbReference type="SAM" id="Phobius"/>
    </source>
</evidence>
<reference evidence="3 4" key="1">
    <citation type="journal article" date="2023" name="Insect Mol. Biol.">
        <title>Genome sequencing provides insights into the evolution of gene families encoding plant cell wall-degrading enzymes in longhorned beetles.</title>
        <authorList>
            <person name="Shin N.R."/>
            <person name="Okamura Y."/>
            <person name="Kirsch R."/>
            <person name="Pauchet Y."/>
        </authorList>
    </citation>
    <scope>NUCLEOTIDE SEQUENCE [LARGE SCALE GENOMIC DNA]</scope>
    <source>
        <strain evidence="3">EAD_L_NR</strain>
    </source>
</reference>
<feature type="transmembrane region" description="Helical" evidence="1">
    <location>
        <begin position="552"/>
        <end position="574"/>
    </location>
</feature>
<keyword evidence="1" id="KW-1133">Transmembrane helix</keyword>
<keyword evidence="4" id="KW-1185">Reference proteome</keyword>
<keyword evidence="1" id="KW-0812">Transmembrane</keyword>